<comment type="caution">
    <text evidence="8">The sequence shown here is derived from an EMBL/GenBank/DDBJ whole genome shotgun (WGS) entry which is preliminary data.</text>
</comment>
<dbReference type="AlphaFoldDB" id="A0A369CDI3"/>
<accession>A0A369CDI3</accession>
<proteinExistence type="predicted"/>
<dbReference type="InterPro" id="IPR045121">
    <property type="entry name" value="CoAse"/>
</dbReference>
<dbReference type="InterPro" id="IPR015797">
    <property type="entry name" value="NUDIX_hydrolase-like_dom_sf"/>
</dbReference>
<evidence type="ECO:0000259" key="7">
    <source>
        <dbReference type="PROSITE" id="PS51462"/>
    </source>
</evidence>
<dbReference type="SUPFAM" id="SSF55811">
    <property type="entry name" value="Nudix"/>
    <property type="match status" value="1"/>
</dbReference>
<evidence type="ECO:0000256" key="2">
    <source>
        <dbReference type="ARBA" id="ARBA00001946"/>
    </source>
</evidence>
<evidence type="ECO:0000256" key="6">
    <source>
        <dbReference type="ARBA" id="ARBA00023211"/>
    </source>
</evidence>
<dbReference type="Gene3D" id="3.90.79.10">
    <property type="entry name" value="Nucleoside Triphosphate Pyrophosphohydrolase"/>
    <property type="match status" value="1"/>
</dbReference>
<keyword evidence="6" id="KW-0464">Manganese</keyword>
<keyword evidence="5" id="KW-0460">Magnesium</keyword>
<keyword evidence="4" id="KW-0378">Hydrolase</keyword>
<protein>
    <submittedName>
        <fullName evidence="8">8-oxo-dGTP pyrophosphatase MutT (NUDIX family)</fullName>
    </submittedName>
</protein>
<dbReference type="OrthoDB" id="9802805at2"/>
<reference evidence="8 9" key="1">
    <citation type="submission" date="2018-07" db="EMBL/GenBank/DDBJ databases">
        <title>Genomic Encyclopedia of Type Strains, Phase IV (KMG-IV): sequencing the most valuable type-strain genomes for metagenomic binning, comparative biology and taxonomic classification.</title>
        <authorList>
            <person name="Goeker M."/>
        </authorList>
    </citation>
    <scope>NUCLEOTIDE SEQUENCE [LARGE SCALE GENOMIC DNA]</scope>
    <source>
        <strain evidence="8 9">DSM 26407</strain>
    </source>
</reference>
<comment type="cofactor">
    <cofactor evidence="2">
        <name>Mg(2+)</name>
        <dbReference type="ChEBI" id="CHEBI:18420"/>
    </cofactor>
</comment>
<feature type="domain" description="Nudix hydrolase" evidence="7">
    <location>
        <begin position="33"/>
        <end position="171"/>
    </location>
</feature>
<dbReference type="PROSITE" id="PS51462">
    <property type="entry name" value="NUDIX"/>
    <property type="match status" value="1"/>
</dbReference>
<dbReference type="Proteomes" id="UP000252707">
    <property type="component" value="Unassembled WGS sequence"/>
</dbReference>
<dbReference type="NCBIfam" id="NF007980">
    <property type="entry name" value="PRK10707.1"/>
    <property type="match status" value="1"/>
</dbReference>
<name>A0A369CDI3_9GAMM</name>
<evidence type="ECO:0000256" key="5">
    <source>
        <dbReference type="ARBA" id="ARBA00022842"/>
    </source>
</evidence>
<keyword evidence="9" id="KW-1185">Reference proteome</keyword>
<dbReference type="GO" id="GO:0010945">
    <property type="term" value="F:coenzyme A diphosphatase activity"/>
    <property type="evidence" value="ECO:0007669"/>
    <property type="project" value="InterPro"/>
</dbReference>
<comment type="cofactor">
    <cofactor evidence="1">
        <name>Mn(2+)</name>
        <dbReference type="ChEBI" id="CHEBI:29035"/>
    </cofactor>
</comment>
<evidence type="ECO:0000313" key="8">
    <source>
        <dbReference type="EMBL" id="RCX30786.1"/>
    </source>
</evidence>
<evidence type="ECO:0000313" key="9">
    <source>
        <dbReference type="Proteomes" id="UP000252707"/>
    </source>
</evidence>
<evidence type="ECO:0000256" key="3">
    <source>
        <dbReference type="ARBA" id="ARBA00022723"/>
    </source>
</evidence>
<gene>
    <name evidence="8" type="ORF">DFQ59_104224</name>
</gene>
<dbReference type="PANTHER" id="PTHR12992">
    <property type="entry name" value="NUDIX HYDROLASE"/>
    <property type="match status" value="1"/>
</dbReference>
<dbReference type="GO" id="GO:0046872">
    <property type="term" value="F:metal ion binding"/>
    <property type="evidence" value="ECO:0007669"/>
    <property type="project" value="UniProtKB-KW"/>
</dbReference>
<dbReference type="CDD" id="cd03426">
    <property type="entry name" value="NUDIX_CoAse_Nudt7"/>
    <property type="match status" value="1"/>
</dbReference>
<organism evidence="8 9">
    <name type="scientific">Thioalbus denitrificans</name>
    <dbReference type="NCBI Taxonomy" id="547122"/>
    <lineage>
        <taxon>Bacteria</taxon>
        <taxon>Pseudomonadati</taxon>
        <taxon>Pseudomonadota</taxon>
        <taxon>Gammaproteobacteria</taxon>
        <taxon>Chromatiales</taxon>
        <taxon>Ectothiorhodospiraceae</taxon>
        <taxon>Thioalbus</taxon>
    </lineage>
</organism>
<dbReference type="EMBL" id="QPJY01000004">
    <property type="protein sequence ID" value="RCX30786.1"/>
    <property type="molecule type" value="Genomic_DNA"/>
</dbReference>
<dbReference type="Pfam" id="PF00293">
    <property type="entry name" value="NUDIX"/>
    <property type="match status" value="1"/>
</dbReference>
<dbReference type="PANTHER" id="PTHR12992:SF11">
    <property type="entry name" value="MITOCHONDRIAL COENZYME A DIPHOSPHATASE NUDT8"/>
    <property type="match status" value="1"/>
</dbReference>
<evidence type="ECO:0000256" key="4">
    <source>
        <dbReference type="ARBA" id="ARBA00022801"/>
    </source>
</evidence>
<keyword evidence="3" id="KW-0479">Metal-binding</keyword>
<sequence length="196" mass="21662">MRLQIIQLLQQAAEPGIEGDVPLRERPPASAPLVQAAVLVPLVDHPAGMTVLLTQRTRHLRDHAGQVSFPGGRVEAHDADPVATALRETWEEVGLAPTQVEVVGELEPYATITGFLVHPVVGIVTPGFIPAPDPFEVEAVFEVPLHHVLKPGNYRREQRRHRGELREYFVLDYPDFHIWGATAAILVNLRRRLAGA</sequence>
<dbReference type="RefSeq" id="WP_114279762.1">
    <property type="nucleotide sequence ID" value="NZ_QPJY01000004.1"/>
</dbReference>
<evidence type="ECO:0000256" key="1">
    <source>
        <dbReference type="ARBA" id="ARBA00001936"/>
    </source>
</evidence>
<dbReference type="InterPro" id="IPR000086">
    <property type="entry name" value="NUDIX_hydrolase_dom"/>
</dbReference>